<reference evidence="2" key="1">
    <citation type="submission" date="2020-10" db="EMBL/GenBank/DDBJ databases">
        <authorList>
            <person name="Roach M.J.R."/>
        </authorList>
    </citation>
    <scope>NUCLEOTIDE SEQUENCE</scope>
    <source>
        <strain evidence="2">CBS 1945</strain>
    </source>
</reference>
<feature type="region of interest" description="Disordered" evidence="1">
    <location>
        <begin position="1"/>
        <end position="180"/>
    </location>
</feature>
<keyword evidence="3" id="KW-1185">Reference proteome</keyword>
<dbReference type="RefSeq" id="XP_038776806.1">
    <property type="nucleotide sequence ID" value="XM_038920878.1"/>
</dbReference>
<name>A0A875RVZ1_EENNA</name>
<dbReference type="GeneID" id="62193950"/>
<proteinExistence type="predicted"/>
<evidence type="ECO:0000256" key="1">
    <source>
        <dbReference type="SAM" id="MobiDB-lite"/>
    </source>
</evidence>
<gene>
    <name evidence="2" type="ORF">FOA43_000549</name>
</gene>
<dbReference type="Proteomes" id="UP000662931">
    <property type="component" value="Chromosome 1"/>
</dbReference>
<dbReference type="OrthoDB" id="3998015at2759"/>
<dbReference type="EMBL" id="CP064812">
    <property type="protein sequence ID" value="QPG73241.1"/>
    <property type="molecule type" value="Genomic_DNA"/>
</dbReference>
<feature type="compositionally biased region" description="Acidic residues" evidence="1">
    <location>
        <begin position="75"/>
        <end position="85"/>
    </location>
</feature>
<evidence type="ECO:0000313" key="3">
    <source>
        <dbReference type="Proteomes" id="UP000662931"/>
    </source>
</evidence>
<feature type="compositionally biased region" description="Basic and acidic residues" evidence="1">
    <location>
        <begin position="88"/>
        <end position="134"/>
    </location>
</feature>
<feature type="region of interest" description="Disordered" evidence="1">
    <location>
        <begin position="202"/>
        <end position="235"/>
    </location>
</feature>
<protein>
    <submittedName>
        <fullName evidence="2">Uncharacterized protein</fullName>
    </submittedName>
</protein>
<sequence length="319" mass="37142">MGRPRIRFSPIKVPGDIVEETEGRSRKVAESPVSHGVNPSVDLEDDGGYKSEESYNYEELDSSFLSPITGRQDVEEGEFDEDEYEGSVLKEKPEETKELKPKELKPKELKPKELKPKELRPKELGPKVRKETDKPIQQIEQKVPSLLMEEPVSKLEVTRPKSPEPPFPESDPINESDVDAESTIIKVTQFIGEKRRLLEDNDKKIESITKPRGKKRTRDDEKGQKSKKRSHGTKQDVVSYCSSTSDWTSEQWTRLYNYLGRWRLTKDSSMMKVDRLETKFGCDIEELEVRVRTLRNLVDRKKRDMFRQHLDQLFFQQSK</sequence>
<dbReference type="AlphaFoldDB" id="A0A875RVZ1"/>
<evidence type="ECO:0000313" key="2">
    <source>
        <dbReference type="EMBL" id="QPG73241.1"/>
    </source>
</evidence>
<organism evidence="2 3">
    <name type="scientific">Eeniella nana</name>
    <name type="common">Yeast</name>
    <name type="synonym">Brettanomyces nanus</name>
    <dbReference type="NCBI Taxonomy" id="13502"/>
    <lineage>
        <taxon>Eukaryota</taxon>
        <taxon>Fungi</taxon>
        <taxon>Dikarya</taxon>
        <taxon>Ascomycota</taxon>
        <taxon>Saccharomycotina</taxon>
        <taxon>Pichiomycetes</taxon>
        <taxon>Pichiales</taxon>
        <taxon>Pichiaceae</taxon>
        <taxon>Brettanomyces</taxon>
    </lineage>
</organism>
<feature type="compositionally biased region" description="Basic and acidic residues" evidence="1">
    <location>
        <begin position="151"/>
        <end position="162"/>
    </location>
</feature>
<dbReference type="KEGG" id="bnn:FOA43_000549"/>
<accession>A0A875RVZ1</accession>